<evidence type="ECO:0000256" key="3">
    <source>
        <dbReference type="ARBA" id="ARBA00023163"/>
    </source>
</evidence>
<evidence type="ECO:0000313" key="8">
    <source>
        <dbReference type="EMBL" id="KAK6643951.1"/>
    </source>
</evidence>
<protein>
    <recommendedName>
        <fullName evidence="7">BZIP domain-containing protein</fullName>
    </recommendedName>
</protein>
<reference evidence="8 9" key="1">
    <citation type="submission" date="2023-10" db="EMBL/GenBank/DDBJ databases">
        <title>Genomes of two closely related lineages of the louse Polyplax serrata with different host specificities.</title>
        <authorList>
            <person name="Martinu J."/>
            <person name="Tarabai H."/>
            <person name="Stefka J."/>
            <person name="Hypsa V."/>
        </authorList>
    </citation>
    <scope>NUCLEOTIDE SEQUENCE [LARGE SCALE GENOMIC DNA]</scope>
    <source>
        <strain evidence="8">HR10_N</strain>
    </source>
</reference>
<dbReference type="SMART" id="SM00338">
    <property type="entry name" value="BRLZ"/>
    <property type="match status" value="1"/>
</dbReference>
<proteinExistence type="predicted"/>
<dbReference type="PROSITE" id="PS50217">
    <property type="entry name" value="BZIP"/>
    <property type="match status" value="1"/>
</dbReference>
<dbReference type="GO" id="GO:0005634">
    <property type="term" value="C:nucleus"/>
    <property type="evidence" value="ECO:0007669"/>
    <property type="project" value="TreeGrafter"/>
</dbReference>
<evidence type="ECO:0000256" key="5">
    <source>
        <dbReference type="SAM" id="Coils"/>
    </source>
</evidence>
<dbReference type="InterPro" id="IPR008917">
    <property type="entry name" value="TF_DNA-bd_sf"/>
</dbReference>
<dbReference type="GO" id="GO:0000981">
    <property type="term" value="F:DNA-binding transcription factor activity, RNA polymerase II-specific"/>
    <property type="evidence" value="ECO:0007669"/>
    <property type="project" value="TreeGrafter"/>
</dbReference>
<sequence length="674" mass="75502">MSVSTDISLIDILFDRDDPVLKFAEDKDVFKQEFDVLDTKTDLLNEKLEPWVTDADDLLKDILNDEHFNLLGRGDGEPPIGCFDTGISDWKPVTNDGYGIKEVVVGSSSSAYSDSGLSSDQVSPGLPIDYDFTPSHLDEDDDIDDGHTSSAVSTISDGSASLISPIDIKVEPPDVTMQGIWEDEMAVAEILQQSSQPAEVEKKKVHQVSKLSAVVGSNPRSILLPVNTGNGIKTYKIINSSNGHKTLKAIGTLSNGNSMVLKNIRPVGVPLVLKNVKSSNATKKLKSRQVKYTTEETDDDEEVTVLSDSEDDKVKSQYPRLILSPEEKKLIQKEGVRLPSHYPLTKFEERELKRIRRKIRNKISAQDSRKRKKEYLDGLEDRLRLKVSRAIYTDRYVVLYGSRVKQCTEENLSLMKKIKILQSQNQSLMTQLKKLQLTLAKTTTKTAQPATCLMVIMLSVALIMAPSLRITQNNENEMGDQEVSDNTVQPVAGRTRSLLSKATPQDAVNDEENKHVHEMQYDHPTASFNSPYSYMDMDLSSQNAFSVKSDRSRKSSIGSTSSGYDSPPHFLVDHDYDPPPSKRNRFHFDGFNKESEEEILRKQFILPPVDDSWPQSSRETATKPKEFIIPDVDDKWVPNQSILIDKIESLTTEVKVNISDSKGSRTVVIHVPKE</sequence>
<feature type="coiled-coil region" evidence="5">
    <location>
        <begin position="404"/>
        <end position="445"/>
    </location>
</feature>
<dbReference type="PANTHER" id="PTHR45996:SF3">
    <property type="entry name" value="CREB-H TRANSCRIPTION FACTOR HOMOLOG LET-607"/>
    <property type="match status" value="1"/>
</dbReference>
<evidence type="ECO:0000256" key="6">
    <source>
        <dbReference type="SAM" id="MobiDB-lite"/>
    </source>
</evidence>
<evidence type="ECO:0000313" key="9">
    <source>
        <dbReference type="Proteomes" id="UP001372834"/>
    </source>
</evidence>
<evidence type="ECO:0000256" key="1">
    <source>
        <dbReference type="ARBA" id="ARBA00023015"/>
    </source>
</evidence>
<dbReference type="InterPro" id="IPR004827">
    <property type="entry name" value="bZIP"/>
</dbReference>
<gene>
    <name evidence="8" type="ORF">RUM43_000216</name>
</gene>
<dbReference type="Pfam" id="PF00170">
    <property type="entry name" value="bZIP_1"/>
    <property type="match status" value="1"/>
</dbReference>
<dbReference type="GO" id="GO:0000978">
    <property type="term" value="F:RNA polymerase II cis-regulatory region sequence-specific DNA binding"/>
    <property type="evidence" value="ECO:0007669"/>
    <property type="project" value="TreeGrafter"/>
</dbReference>
<dbReference type="EMBL" id="JAWJWE010000001">
    <property type="protein sequence ID" value="KAK6643951.1"/>
    <property type="molecule type" value="Genomic_DNA"/>
</dbReference>
<comment type="caution">
    <text evidence="8">The sequence shown here is derived from an EMBL/GenBank/DDBJ whole genome shotgun (WGS) entry which is preliminary data.</text>
</comment>
<dbReference type="InterPro" id="IPR051381">
    <property type="entry name" value="CREB_ATF_subfamily"/>
</dbReference>
<dbReference type="Gene3D" id="1.20.5.170">
    <property type="match status" value="1"/>
</dbReference>
<name>A0AAN8SFK8_POLSC</name>
<dbReference type="SUPFAM" id="SSF47454">
    <property type="entry name" value="A DNA-binding domain in eukaryotic transcription factors"/>
    <property type="match status" value="1"/>
</dbReference>
<feature type="domain" description="BZIP" evidence="7">
    <location>
        <begin position="351"/>
        <end position="383"/>
    </location>
</feature>
<evidence type="ECO:0000259" key="7">
    <source>
        <dbReference type="PROSITE" id="PS50217"/>
    </source>
</evidence>
<dbReference type="CDD" id="cd14689">
    <property type="entry name" value="bZIP_CREB3"/>
    <property type="match status" value="1"/>
</dbReference>
<keyword evidence="1" id="KW-0805">Transcription regulation</keyword>
<evidence type="ECO:0000256" key="2">
    <source>
        <dbReference type="ARBA" id="ARBA00023125"/>
    </source>
</evidence>
<organism evidence="8 9">
    <name type="scientific">Polyplax serrata</name>
    <name type="common">Common mouse louse</name>
    <dbReference type="NCBI Taxonomy" id="468196"/>
    <lineage>
        <taxon>Eukaryota</taxon>
        <taxon>Metazoa</taxon>
        <taxon>Ecdysozoa</taxon>
        <taxon>Arthropoda</taxon>
        <taxon>Hexapoda</taxon>
        <taxon>Insecta</taxon>
        <taxon>Pterygota</taxon>
        <taxon>Neoptera</taxon>
        <taxon>Paraneoptera</taxon>
        <taxon>Psocodea</taxon>
        <taxon>Troctomorpha</taxon>
        <taxon>Phthiraptera</taxon>
        <taxon>Anoplura</taxon>
        <taxon>Polyplacidae</taxon>
        <taxon>Polyplax</taxon>
    </lineage>
</organism>
<dbReference type="AlphaFoldDB" id="A0AAN8SFK8"/>
<feature type="region of interest" description="Disordered" evidence="6">
    <location>
        <begin position="546"/>
        <end position="569"/>
    </location>
</feature>
<feature type="compositionally biased region" description="Low complexity" evidence="6">
    <location>
        <begin position="555"/>
        <end position="566"/>
    </location>
</feature>
<keyword evidence="4" id="KW-0539">Nucleus</keyword>
<keyword evidence="2" id="KW-0238">DNA-binding</keyword>
<dbReference type="Proteomes" id="UP001372834">
    <property type="component" value="Unassembled WGS sequence"/>
</dbReference>
<dbReference type="PANTHER" id="PTHR45996">
    <property type="entry name" value="AGAP001464-PB"/>
    <property type="match status" value="1"/>
</dbReference>
<accession>A0AAN8SFK8</accession>
<evidence type="ECO:0000256" key="4">
    <source>
        <dbReference type="ARBA" id="ARBA00023242"/>
    </source>
</evidence>
<keyword evidence="5" id="KW-0175">Coiled coil</keyword>
<keyword evidence="3" id="KW-0804">Transcription</keyword>